<feature type="transmembrane region" description="Helical" evidence="6">
    <location>
        <begin position="155"/>
        <end position="173"/>
    </location>
</feature>
<dbReference type="PANTHER" id="PTHR21716">
    <property type="entry name" value="TRANSMEMBRANE PROTEIN"/>
    <property type="match status" value="1"/>
</dbReference>
<evidence type="ECO:0000256" key="2">
    <source>
        <dbReference type="ARBA" id="ARBA00009773"/>
    </source>
</evidence>
<feature type="transmembrane region" description="Helical" evidence="6">
    <location>
        <begin position="264"/>
        <end position="287"/>
    </location>
</feature>
<feature type="transmembrane region" description="Helical" evidence="6">
    <location>
        <begin position="59"/>
        <end position="80"/>
    </location>
</feature>
<dbReference type="PANTHER" id="PTHR21716:SF4">
    <property type="entry name" value="TRANSMEMBRANE PROTEIN 245"/>
    <property type="match status" value="1"/>
</dbReference>
<gene>
    <name evidence="7" type="ORF">GCM10007392_39210</name>
</gene>
<dbReference type="RefSeq" id="WP_189611921.1">
    <property type="nucleotide sequence ID" value="NZ_BMXR01000011.1"/>
</dbReference>
<protein>
    <submittedName>
        <fullName evidence="7">AI-2E family transporter</fullName>
    </submittedName>
</protein>
<dbReference type="InterPro" id="IPR002549">
    <property type="entry name" value="AI-2E-like"/>
</dbReference>
<dbReference type="Pfam" id="PF01594">
    <property type="entry name" value="AI-2E_transport"/>
    <property type="match status" value="1"/>
</dbReference>
<evidence type="ECO:0000256" key="1">
    <source>
        <dbReference type="ARBA" id="ARBA00004141"/>
    </source>
</evidence>
<evidence type="ECO:0000256" key="5">
    <source>
        <dbReference type="ARBA" id="ARBA00023136"/>
    </source>
</evidence>
<evidence type="ECO:0000256" key="3">
    <source>
        <dbReference type="ARBA" id="ARBA00022692"/>
    </source>
</evidence>
<proteinExistence type="inferred from homology"/>
<comment type="similarity">
    <text evidence="2">Belongs to the autoinducer-2 exporter (AI-2E) (TC 2.A.86) family.</text>
</comment>
<sequence length="352" mass="38673">MRQKLENRSFLLLLLLVSIAFGLLLKPFWGAIFWAAAVAVIFYPLQNFFLRKFGNRRNLAALTTLLCCVLIVVMPVILIVQQVVSEAIGLYQAIQQGEITPGAYLDQIRAAFPVIPEFLDRIGVDTDNMRERLSNFAVTASRFLAQETLTVGQNTVGFVLSLCLMLYLSFFLLRDGHSLVELMVKALPLGDEREHRLFDKFAEVTRATVKGNILVAIVQGALGGIIFWILGLPAALLWGVLMAVLSLIPAVGAALVWGPAAIYLFAVGSWIPGTVLLLFGVLVIGLADNILRPILVGRDTKLPDYLVLFSTLGGIALMGINGFVLGPLVAALFLTFWDIFMIEFNDEQSSPY</sequence>
<evidence type="ECO:0000256" key="6">
    <source>
        <dbReference type="SAM" id="Phobius"/>
    </source>
</evidence>
<evidence type="ECO:0000313" key="8">
    <source>
        <dbReference type="Proteomes" id="UP000626148"/>
    </source>
</evidence>
<dbReference type="Proteomes" id="UP000626148">
    <property type="component" value="Unassembled WGS sequence"/>
</dbReference>
<reference evidence="7" key="2">
    <citation type="submission" date="2020-09" db="EMBL/GenBank/DDBJ databases">
        <authorList>
            <person name="Sun Q."/>
            <person name="Kim S."/>
        </authorList>
    </citation>
    <scope>NUCLEOTIDE SEQUENCE</scope>
    <source>
        <strain evidence="7">KCTC 22169</strain>
    </source>
</reference>
<accession>A0A918NFY6</accession>
<comment type="caution">
    <text evidence="7">The sequence shown here is derived from an EMBL/GenBank/DDBJ whole genome shotgun (WGS) entry which is preliminary data.</text>
</comment>
<feature type="transmembrane region" description="Helical" evidence="6">
    <location>
        <begin position="236"/>
        <end position="257"/>
    </location>
</feature>
<keyword evidence="4 6" id="KW-1133">Transmembrane helix</keyword>
<keyword evidence="3 6" id="KW-0812">Transmembrane</keyword>
<comment type="subcellular location">
    <subcellularLocation>
        <location evidence="1">Membrane</location>
        <topology evidence="1">Multi-pass membrane protein</topology>
    </subcellularLocation>
</comment>
<dbReference type="GO" id="GO:0016020">
    <property type="term" value="C:membrane"/>
    <property type="evidence" value="ECO:0007669"/>
    <property type="project" value="UniProtKB-SubCell"/>
</dbReference>
<dbReference type="EMBL" id="BMXR01000011">
    <property type="protein sequence ID" value="GGX67703.1"/>
    <property type="molecule type" value="Genomic_DNA"/>
</dbReference>
<keyword evidence="8" id="KW-1185">Reference proteome</keyword>
<evidence type="ECO:0000256" key="4">
    <source>
        <dbReference type="ARBA" id="ARBA00022989"/>
    </source>
</evidence>
<feature type="transmembrane region" description="Helical" evidence="6">
    <location>
        <begin position="32"/>
        <end position="50"/>
    </location>
</feature>
<organism evidence="7 8">
    <name type="scientific">Saccharospirillum salsuginis</name>
    <dbReference type="NCBI Taxonomy" id="418750"/>
    <lineage>
        <taxon>Bacteria</taxon>
        <taxon>Pseudomonadati</taxon>
        <taxon>Pseudomonadota</taxon>
        <taxon>Gammaproteobacteria</taxon>
        <taxon>Oceanospirillales</taxon>
        <taxon>Saccharospirillaceae</taxon>
        <taxon>Saccharospirillum</taxon>
    </lineage>
</organism>
<name>A0A918NFY6_9GAMM</name>
<keyword evidence="5 6" id="KW-0472">Membrane</keyword>
<feature type="transmembrane region" description="Helical" evidence="6">
    <location>
        <begin position="213"/>
        <end position="230"/>
    </location>
</feature>
<feature type="transmembrane region" description="Helical" evidence="6">
    <location>
        <begin position="307"/>
        <end position="334"/>
    </location>
</feature>
<evidence type="ECO:0000313" key="7">
    <source>
        <dbReference type="EMBL" id="GGX67703.1"/>
    </source>
</evidence>
<reference evidence="7" key="1">
    <citation type="journal article" date="2014" name="Int. J. Syst. Evol. Microbiol.">
        <title>Complete genome sequence of Corynebacterium casei LMG S-19264T (=DSM 44701T), isolated from a smear-ripened cheese.</title>
        <authorList>
            <consortium name="US DOE Joint Genome Institute (JGI-PGF)"/>
            <person name="Walter F."/>
            <person name="Albersmeier A."/>
            <person name="Kalinowski J."/>
            <person name="Ruckert C."/>
        </authorList>
    </citation>
    <scope>NUCLEOTIDE SEQUENCE</scope>
    <source>
        <strain evidence="7">KCTC 22169</strain>
    </source>
</reference>
<dbReference type="AlphaFoldDB" id="A0A918NFY6"/>